<evidence type="ECO:0000256" key="2">
    <source>
        <dbReference type="ARBA" id="ARBA00005585"/>
    </source>
</evidence>
<dbReference type="GO" id="GO:0030659">
    <property type="term" value="C:cytoplasmic vesicle membrane"/>
    <property type="evidence" value="ECO:0007669"/>
    <property type="project" value="TreeGrafter"/>
</dbReference>
<dbReference type="GO" id="GO:0006897">
    <property type="term" value="P:endocytosis"/>
    <property type="evidence" value="ECO:0007669"/>
    <property type="project" value="TreeGrafter"/>
</dbReference>
<accession>A0A3P7IZZ6</accession>
<dbReference type="GO" id="GO:0005886">
    <property type="term" value="C:plasma membrane"/>
    <property type="evidence" value="ECO:0007669"/>
    <property type="project" value="TreeGrafter"/>
</dbReference>
<evidence type="ECO:0000256" key="7">
    <source>
        <dbReference type="SAM" id="Phobius"/>
    </source>
</evidence>
<evidence type="ECO:0000256" key="1">
    <source>
        <dbReference type="ARBA" id="ARBA00004141"/>
    </source>
</evidence>
<dbReference type="Proteomes" id="UP000270094">
    <property type="component" value="Unassembled WGS sequence"/>
</dbReference>
<dbReference type="PROSITE" id="PS50156">
    <property type="entry name" value="SSD"/>
    <property type="match status" value="1"/>
</dbReference>
<proteinExistence type="inferred from homology"/>
<evidence type="ECO:0000256" key="3">
    <source>
        <dbReference type="ARBA" id="ARBA00022692"/>
    </source>
</evidence>
<comment type="subcellular location">
    <subcellularLocation>
        <location evidence="1">Membrane</location>
        <topology evidence="1">Multi-pass membrane protein</topology>
    </subcellularLocation>
</comment>
<evidence type="ECO:0000256" key="5">
    <source>
        <dbReference type="ARBA" id="ARBA00023136"/>
    </source>
</evidence>
<feature type="domain" description="SSD" evidence="8">
    <location>
        <begin position="1"/>
        <end position="67"/>
    </location>
</feature>
<feature type="non-terminal residue" evidence="9">
    <location>
        <position position="1"/>
    </location>
</feature>
<dbReference type="EMBL" id="UYYB01027440">
    <property type="protein sequence ID" value="VDM72829.1"/>
    <property type="molecule type" value="Genomic_DNA"/>
</dbReference>
<evidence type="ECO:0000256" key="4">
    <source>
        <dbReference type="ARBA" id="ARBA00022989"/>
    </source>
</evidence>
<dbReference type="InterPro" id="IPR000731">
    <property type="entry name" value="SSD"/>
</dbReference>
<dbReference type="OrthoDB" id="6510177at2759"/>
<dbReference type="PANTHER" id="PTHR10796">
    <property type="entry name" value="PATCHED-RELATED"/>
    <property type="match status" value="1"/>
</dbReference>
<protein>
    <recommendedName>
        <fullName evidence="8">SSD domain-containing protein</fullName>
    </recommendedName>
</protein>
<gene>
    <name evidence="9" type="ORF">SVUK_LOCUS7827</name>
</gene>
<keyword evidence="4 7" id="KW-1133">Transmembrane helix</keyword>
<dbReference type="AlphaFoldDB" id="A0A3P7IZZ6"/>
<keyword evidence="5 7" id="KW-0472">Membrane</keyword>
<dbReference type="PANTHER" id="PTHR10796:SF90">
    <property type="entry name" value="SSD DOMAIN-CONTAINING PROTEIN"/>
    <property type="match status" value="1"/>
</dbReference>
<organism evidence="9 10">
    <name type="scientific">Strongylus vulgaris</name>
    <name type="common">Blood worm</name>
    <dbReference type="NCBI Taxonomy" id="40348"/>
    <lineage>
        <taxon>Eukaryota</taxon>
        <taxon>Metazoa</taxon>
        <taxon>Ecdysozoa</taxon>
        <taxon>Nematoda</taxon>
        <taxon>Chromadorea</taxon>
        <taxon>Rhabditida</taxon>
        <taxon>Rhabditina</taxon>
        <taxon>Rhabditomorpha</taxon>
        <taxon>Strongyloidea</taxon>
        <taxon>Strongylidae</taxon>
        <taxon>Strongylus</taxon>
    </lineage>
</organism>
<dbReference type="GO" id="GO:0018996">
    <property type="term" value="P:molting cycle, collagen and cuticulin-based cuticle"/>
    <property type="evidence" value="ECO:0007669"/>
    <property type="project" value="TreeGrafter"/>
</dbReference>
<dbReference type="SUPFAM" id="SSF82866">
    <property type="entry name" value="Multidrug efflux transporter AcrB transmembrane domain"/>
    <property type="match status" value="1"/>
</dbReference>
<keyword evidence="10" id="KW-1185">Reference proteome</keyword>
<sequence length="102" mass="11150">QALTFLGLVYEEAIPSITITSVTNVLSFAIGAITPTPEIRLFCFGTAIAMGLTYVYQLFLFGPVLSLATACEKHQSQKDKHESNWIKKVGRRADTVIISAES</sequence>
<dbReference type="InterPro" id="IPR003392">
    <property type="entry name" value="PTHD_SSD"/>
</dbReference>
<evidence type="ECO:0000313" key="10">
    <source>
        <dbReference type="Proteomes" id="UP000270094"/>
    </source>
</evidence>
<keyword evidence="6" id="KW-0325">Glycoprotein</keyword>
<feature type="transmembrane region" description="Helical" evidence="7">
    <location>
        <begin position="41"/>
        <end position="59"/>
    </location>
</feature>
<dbReference type="InterPro" id="IPR051697">
    <property type="entry name" value="Patched_domain-protein"/>
</dbReference>
<evidence type="ECO:0000259" key="8">
    <source>
        <dbReference type="PROSITE" id="PS50156"/>
    </source>
</evidence>
<feature type="transmembrane region" description="Helical" evidence="7">
    <location>
        <begin position="13"/>
        <end position="34"/>
    </location>
</feature>
<evidence type="ECO:0000313" key="9">
    <source>
        <dbReference type="EMBL" id="VDM72829.1"/>
    </source>
</evidence>
<name>A0A3P7IZZ6_STRVU</name>
<dbReference type="Pfam" id="PF02460">
    <property type="entry name" value="Patched"/>
    <property type="match status" value="1"/>
</dbReference>
<comment type="similarity">
    <text evidence="2">Belongs to the patched family.</text>
</comment>
<reference evidence="9 10" key="1">
    <citation type="submission" date="2018-11" db="EMBL/GenBank/DDBJ databases">
        <authorList>
            <consortium name="Pathogen Informatics"/>
        </authorList>
    </citation>
    <scope>NUCLEOTIDE SEQUENCE [LARGE SCALE GENOMIC DNA]</scope>
</reference>
<keyword evidence="3 7" id="KW-0812">Transmembrane</keyword>
<evidence type="ECO:0000256" key="6">
    <source>
        <dbReference type="ARBA" id="ARBA00023180"/>
    </source>
</evidence>